<dbReference type="GO" id="GO:0004855">
    <property type="term" value="F:xanthine oxidase activity"/>
    <property type="evidence" value="ECO:0007669"/>
    <property type="project" value="UniProtKB-EC"/>
</dbReference>
<dbReference type="InterPro" id="IPR022407">
    <property type="entry name" value="OxRdtase_Mopterin_BS"/>
</dbReference>
<evidence type="ECO:0000313" key="14">
    <source>
        <dbReference type="EMBL" id="CAE1322988.1"/>
    </source>
</evidence>
<keyword evidence="5" id="KW-0285">Flavoprotein</keyword>
<accession>A0A812ED23</accession>
<dbReference type="InterPro" id="IPR016208">
    <property type="entry name" value="Ald_Oxase/xanthine_DH-like"/>
</dbReference>
<comment type="cofactor">
    <cofactor evidence="12">
        <name>[2Fe-2S] cluster</name>
        <dbReference type="ChEBI" id="CHEBI:190135"/>
    </cofactor>
</comment>
<sequence length="165" mass="18272">MHIGGGFGGKESRSPIVSLPVAVAAHKLKRPVRCMLDRDEDMVCSGTRHPFLAKYKVGFDNSGKIKVLEIKLYSNGGNSLDISEGVLDRAIFHCDNAYKIPNVHIIGRICKTNIPSNTAFRGFGAPQSMLACETWIEEISRILGKTEKEVSFFDIVLCIFLLLLF</sequence>
<evidence type="ECO:0000256" key="3">
    <source>
        <dbReference type="ARBA" id="ARBA00006849"/>
    </source>
</evidence>
<dbReference type="AlphaFoldDB" id="A0A812ED23"/>
<evidence type="ECO:0000256" key="2">
    <source>
        <dbReference type="ARBA" id="ARBA00001974"/>
    </source>
</evidence>
<keyword evidence="7" id="KW-0479">Metal-binding</keyword>
<evidence type="ECO:0000256" key="12">
    <source>
        <dbReference type="ARBA" id="ARBA00034078"/>
    </source>
</evidence>
<keyword evidence="9 14" id="KW-0560">Oxidoreductase</keyword>
<evidence type="ECO:0000256" key="7">
    <source>
        <dbReference type="ARBA" id="ARBA00022723"/>
    </source>
</evidence>
<dbReference type="Proteomes" id="UP000597762">
    <property type="component" value="Unassembled WGS sequence"/>
</dbReference>
<evidence type="ECO:0000256" key="1">
    <source>
        <dbReference type="ARBA" id="ARBA00001924"/>
    </source>
</evidence>
<keyword evidence="15" id="KW-1185">Reference proteome</keyword>
<keyword evidence="10" id="KW-0408">Iron</keyword>
<protein>
    <submittedName>
        <fullName evidence="14">XDH</fullName>
        <ecNumber evidence="14">1.17.1.4</ecNumber>
        <ecNumber evidence="14">1.17.3.2</ecNumber>
    </submittedName>
</protein>
<gene>
    <name evidence="14" type="ORF">SPHA_72902</name>
</gene>
<evidence type="ECO:0000313" key="15">
    <source>
        <dbReference type="Proteomes" id="UP000597762"/>
    </source>
</evidence>
<dbReference type="PANTHER" id="PTHR45444">
    <property type="entry name" value="XANTHINE DEHYDROGENASE"/>
    <property type="match status" value="1"/>
</dbReference>
<evidence type="ECO:0000256" key="6">
    <source>
        <dbReference type="ARBA" id="ARBA00022714"/>
    </source>
</evidence>
<dbReference type="EC" id="1.17.1.4" evidence="14"/>
<keyword evidence="11" id="KW-0411">Iron-sulfur</keyword>
<evidence type="ECO:0000259" key="13">
    <source>
        <dbReference type="Pfam" id="PF02738"/>
    </source>
</evidence>
<dbReference type="GO" id="GO:0043546">
    <property type="term" value="F:molybdopterin cofactor binding"/>
    <property type="evidence" value="ECO:0007669"/>
    <property type="project" value="InterPro"/>
</dbReference>
<evidence type="ECO:0000256" key="4">
    <source>
        <dbReference type="ARBA" id="ARBA00022505"/>
    </source>
</evidence>
<dbReference type="Gene3D" id="3.30.365.10">
    <property type="entry name" value="Aldehyde oxidase/xanthine dehydrogenase, molybdopterin binding domain"/>
    <property type="match status" value="2"/>
</dbReference>
<dbReference type="InterPro" id="IPR008274">
    <property type="entry name" value="AldOxase/xan_DH_MoCoBD1"/>
</dbReference>
<dbReference type="OrthoDB" id="8300278at2759"/>
<name>A0A812ED23_ACAPH</name>
<dbReference type="EMBL" id="CAHIKZ030005350">
    <property type="protein sequence ID" value="CAE1322988.1"/>
    <property type="molecule type" value="Genomic_DNA"/>
</dbReference>
<dbReference type="EC" id="1.17.3.2" evidence="14"/>
<dbReference type="PROSITE" id="PS00559">
    <property type="entry name" value="MOLYBDOPTERIN_EUK"/>
    <property type="match status" value="1"/>
</dbReference>
<comment type="cofactor">
    <cofactor evidence="2">
        <name>FAD</name>
        <dbReference type="ChEBI" id="CHEBI:57692"/>
    </cofactor>
</comment>
<comment type="similarity">
    <text evidence="3">Belongs to the xanthine dehydrogenase family.</text>
</comment>
<keyword evidence="8" id="KW-0274">FAD</keyword>
<dbReference type="SUPFAM" id="SSF56003">
    <property type="entry name" value="Molybdenum cofactor-binding domain"/>
    <property type="match status" value="1"/>
</dbReference>
<evidence type="ECO:0000256" key="5">
    <source>
        <dbReference type="ARBA" id="ARBA00022630"/>
    </source>
</evidence>
<dbReference type="FunFam" id="3.30.365.10:FF:000003">
    <property type="entry name" value="Aldehyde oxidase 1"/>
    <property type="match status" value="1"/>
</dbReference>
<evidence type="ECO:0000256" key="11">
    <source>
        <dbReference type="ARBA" id="ARBA00023014"/>
    </source>
</evidence>
<dbReference type="Pfam" id="PF02738">
    <property type="entry name" value="MoCoBD_1"/>
    <property type="match status" value="1"/>
</dbReference>
<comment type="caution">
    <text evidence="14">The sequence shown here is derived from an EMBL/GenBank/DDBJ whole genome shotgun (WGS) entry which is preliminary data.</text>
</comment>
<reference evidence="14" key="1">
    <citation type="submission" date="2021-01" db="EMBL/GenBank/DDBJ databases">
        <authorList>
            <person name="Li R."/>
            <person name="Bekaert M."/>
        </authorList>
    </citation>
    <scope>NUCLEOTIDE SEQUENCE</scope>
    <source>
        <strain evidence="14">Farmed</strain>
    </source>
</reference>
<dbReference type="GO" id="GO:0005506">
    <property type="term" value="F:iron ion binding"/>
    <property type="evidence" value="ECO:0007669"/>
    <property type="project" value="InterPro"/>
</dbReference>
<keyword evidence="6" id="KW-0001">2Fe-2S</keyword>
<evidence type="ECO:0000256" key="10">
    <source>
        <dbReference type="ARBA" id="ARBA00023004"/>
    </source>
</evidence>
<keyword evidence="4" id="KW-0500">Molybdenum</keyword>
<dbReference type="PANTHER" id="PTHR45444:SF3">
    <property type="entry name" value="XANTHINE DEHYDROGENASE"/>
    <property type="match status" value="1"/>
</dbReference>
<dbReference type="GO" id="GO:0051537">
    <property type="term" value="F:2 iron, 2 sulfur cluster binding"/>
    <property type="evidence" value="ECO:0007669"/>
    <property type="project" value="UniProtKB-KW"/>
</dbReference>
<comment type="cofactor">
    <cofactor evidence="1">
        <name>Mo-molybdopterin</name>
        <dbReference type="ChEBI" id="CHEBI:71302"/>
    </cofactor>
</comment>
<evidence type="ECO:0000256" key="9">
    <source>
        <dbReference type="ARBA" id="ARBA00023002"/>
    </source>
</evidence>
<dbReference type="InterPro" id="IPR037165">
    <property type="entry name" value="AldOxase/xan_DH_Mopterin-bd_sf"/>
</dbReference>
<feature type="domain" description="Aldehyde oxidase/xanthine dehydrogenase first molybdopterin binding" evidence="13">
    <location>
        <begin position="2"/>
        <end position="150"/>
    </location>
</feature>
<dbReference type="GO" id="GO:0004854">
    <property type="term" value="F:xanthine dehydrogenase activity"/>
    <property type="evidence" value="ECO:0007669"/>
    <property type="project" value="UniProtKB-EC"/>
</dbReference>
<organism evidence="14 15">
    <name type="scientific">Acanthosepion pharaonis</name>
    <name type="common">Pharaoh cuttlefish</name>
    <name type="synonym">Sepia pharaonis</name>
    <dbReference type="NCBI Taxonomy" id="158019"/>
    <lineage>
        <taxon>Eukaryota</taxon>
        <taxon>Metazoa</taxon>
        <taxon>Spiralia</taxon>
        <taxon>Lophotrochozoa</taxon>
        <taxon>Mollusca</taxon>
        <taxon>Cephalopoda</taxon>
        <taxon>Coleoidea</taxon>
        <taxon>Decapodiformes</taxon>
        <taxon>Sepiida</taxon>
        <taxon>Sepiina</taxon>
        <taxon>Sepiidae</taxon>
        <taxon>Acanthosepion</taxon>
    </lineage>
</organism>
<evidence type="ECO:0000256" key="8">
    <source>
        <dbReference type="ARBA" id="ARBA00022827"/>
    </source>
</evidence>
<proteinExistence type="inferred from homology"/>